<dbReference type="EMBL" id="QLMI01000001">
    <property type="protein sequence ID" value="RAK25250.1"/>
    <property type="molecule type" value="Genomic_DNA"/>
</dbReference>
<keyword evidence="2" id="KW-1185">Reference proteome</keyword>
<dbReference type="Proteomes" id="UP000249620">
    <property type="component" value="Unassembled WGS sequence"/>
</dbReference>
<sequence length="172" mass="19731">MFLLFTFSVFGQNVNTPASTAIKANFTMASVKAYQESATLKVEDYYQYLTLLSSETTSETLKAEIKMSIFRLFESEKEMVIDFTSTENTAISLNELIKKITNKNFSFLVANFENSIVGSDYWTTQYQLIVTQNKIPMEFQYYQKIGFKPVVKSFGTTKKEVWTLFLGEVTLP</sequence>
<accession>A0A327YVY7</accession>
<name>A0A327YVY7_9FLAO</name>
<gene>
    <name evidence="1" type="ORF">B0I03_101414</name>
</gene>
<evidence type="ECO:0000313" key="2">
    <source>
        <dbReference type="Proteomes" id="UP000249620"/>
    </source>
</evidence>
<dbReference type="AlphaFoldDB" id="A0A327YVY7"/>
<organism evidence="1 2">
    <name type="scientific">Flavobacterium aquaticum</name>
    <dbReference type="NCBI Taxonomy" id="1236486"/>
    <lineage>
        <taxon>Bacteria</taxon>
        <taxon>Pseudomonadati</taxon>
        <taxon>Bacteroidota</taxon>
        <taxon>Flavobacteriia</taxon>
        <taxon>Flavobacteriales</taxon>
        <taxon>Flavobacteriaceae</taxon>
        <taxon>Flavobacterium</taxon>
    </lineage>
</organism>
<dbReference type="RefSeq" id="WP_111565806.1">
    <property type="nucleotide sequence ID" value="NZ_QLMI01000001.1"/>
</dbReference>
<comment type="caution">
    <text evidence="1">The sequence shown here is derived from an EMBL/GenBank/DDBJ whole genome shotgun (WGS) entry which is preliminary data.</text>
</comment>
<protein>
    <submittedName>
        <fullName evidence="1">Uncharacterized protein</fullName>
    </submittedName>
</protein>
<dbReference type="OrthoDB" id="1356195at2"/>
<proteinExistence type="predicted"/>
<reference evidence="1 2" key="1">
    <citation type="submission" date="2018-06" db="EMBL/GenBank/DDBJ databases">
        <title>Genomic Encyclopedia of Type Strains, Phase III (KMG-III): the genomes of soil and plant-associated and newly described type strains.</title>
        <authorList>
            <person name="Whitman W."/>
        </authorList>
    </citation>
    <scope>NUCLEOTIDE SEQUENCE [LARGE SCALE GENOMIC DNA]</scope>
    <source>
        <strain evidence="1 2">CGMCC 1.12398</strain>
    </source>
</reference>
<evidence type="ECO:0000313" key="1">
    <source>
        <dbReference type="EMBL" id="RAK25250.1"/>
    </source>
</evidence>